<feature type="domain" description="EF-hand" evidence="7">
    <location>
        <begin position="111"/>
        <end position="146"/>
    </location>
</feature>
<feature type="region of interest" description="Disordered" evidence="6">
    <location>
        <begin position="1"/>
        <end position="43"/>
    </location>
</feature>
<dbReference type="GO" id="GO:0005737">
    <property type="term" value="C:cytoplasm"/>
    <property type="evidence" value="ECO:0007669"/>
    <property type="project" value="UniProtKB-SubCell"/>
</dbReference>
<keyword evidence="9" id="KW-1185">Reference proteome</keyword>
<reference evidence="8" key="2">
    <citation type="submission" date="2015-02" db="UniProtKB">
        <authorList>
            <consortium name="EnsemblMetazoa"/>
        </authorList>
    </citation>
    <scope>IDENTIFICATION</scope>
</reference>
<dbReference type="SUPFAM" id="SSF47473">
    <property type="entry name" value="EF-hand"/>
    <property type="match status" value="1"/>
</dbReference>
<evidence type="ECO:0000256" key="2">
    <source>
        <dbReference type="ARBA" id="ARBA00022490"/>
    </source>
</evidence>
<dbReference type="Pfam" id="PF13405">
    <property type="entry name" value="EF-hand_6"/>
    <property type="match status" value="1"/>
</dbReference>
<keyword evidence="3" id="KW-0479">Metal-binding</keyword>
<proteinExistence type="predicted"/>
<dbReference type="InterPro" id="IPR051426">
    <property type="entry name" value="Peflin/Sorcin_CaBP"/>
</dbReference>
<evidence type="ECO:0000313" key="9">
    <source>
        <dbReference type="Proteomes" id="UP000014500"/>
    </source>
</evidence>
<dbReference type="eggNOG" id="KOG0037">
    <property type="taxonomic scope" value="Eukaryota"/>
</dbReference>
<dbReference type="SMART" id="SM00054">
    <property type="entry name" value="EFh"/>
    <property type="match status" value="3"/>
</dbReference>
<feature type="domain" description="EF-hand" evidence="7">
    <location>
        <begin position="44"/>
        <end position="79"/>
    </location>
</feature>
<organism evidence="8 9">
    <name type="scientific">Strigamia maritima</name>
    <name type="common">European centipede</name>
    <name type="synonym">Geophilus maritimus</name>
    <dbReference type="NCBI Taxonomy" id="126957"/>
    <lineage>
        <taxon>Eukaryota</taxon>
        <taxon>Metazoa</taxon>
        <taxon>Ecdysozoa</taxon>
        <taxon>Arthropoda</taxon>
        <taxon>Myriapoda</taxon>
        <taxon>Chilopoda</taxon>
        <taxon>Pleurostigmophora</taxon>
        <taxon>Geophilomorpha</taxon>
        <taxon>Linotaeniidae</taxon>
        <taxon>Strigamia</taxon>
    </lineage>
</organism>
<dbReference type="PROSITE" id="PS00018">
    <property type="entry name" value="EF_HAND_1"/>
    <property type="match status" value="2"/>
</dbReference>
<dbReference type="EnsemblMetazoa" id="SMAR012745-RA">
    <property type="protein sequence ID" value="SMAR012745-PA"/>
    <property type="gene ID" value="SMAR012745"/>
</dbReference>
<evidence type="ECO:0000256" key="6">
    <source>
        <dbReference type="SAM" id="MobiDB-lite"/>
    </source>
</evidence>
<evidence type="ECO:0000256" key="3">
    <source>
        <dbReference type="ARBA" id="ARBA00022723"/>
    </source>
</evidence>
<dbReference type="PhylomeDB" id="T1JFX7"/>
<dbReference type="Pfam" id="PF13499">
    <property type="entry name" value="EF-hand_7"/>
    <property type="match status" value="1"/>
</dbReference>
<dbReference type="OMA" id="QFIVTCI"/>
<keyword evidence="4" id="KW-0677">Repeat</keyword>
<dbReference type="PROSITE" id="PS50222">
    <property type="entry name" value="EF_HAND_2"/>
    <property type="match status" value="2"/>
</dbReference>
<dbReference type="Proteomes" id="UP000014500">
    <property type="component" value="Unassembled WGS sequence"/>
</dbReference>
<evidence type="ECO:0000313" key="8">
    <source>
        <dbReference type="EnsemblMetazoa" id="SMAR012745-PA"/>
    </source>
</evidence>
<evidence type="ECO:0000256" key="4">
    <source>
        <dbReference type="ARBA" id="ARBA00022737"/>
    </source>
</evidence>
<dbReference type="PANTHER" id="PTHR46212:SF3">
    <property type="entry name" value="GH27120P"/>
    <property type="match status" value="1"/>
</dbReference>
<evidence type="ECO:0000259" key="7">
    <source>
        <dbReference type="PROSITE" id="PS50222"/>
    </source>
</evidence>
<reference evidence="9" key="1">
    <citation type="submission" date="2011-05" db="EMBL/GenBank/DDBJ databases">
        <authorList>
            <person name="Richards S.R."/>
            <person name="Qu J."/>
            <person name="Jiang H."/>
            <person name="Jhangiani S.N."/>
            <person name="Agravi P."/>
            <person name="Goodspeed R."/>
            <person name="Gross S."/>
            <person name="Mandapat C."/>
            <person name="Jackson L."/>
            <person name="Mathew T."/>
            <person name="Pu L."/>
            <person name="Thornton R."/>
            <person name="Saada N."/>
            <person name="Wilczek-Boney K.B."/>
            <person name="Lee S."/>
            <person name="Kovar C."/>
            <person name="Wu Y."/>
            <person name="Scherer S.E."/>
            <person name="Worley K.C."/>
            <person name="Muzny D.M."/>
            <person name="Gibbs R."/>
        </authorList>
    </citation>
    <scope>NUCLEOTIDE SEQUENCE</scope>
    <source>
        <strain evidence="9">Brora</strain>
    </source>
</reference>
<dbReference type="InterPro" id="IPR002048">
    <property type="entry name" value="EF_hand_dom"/>
</dbReference>
<dbReference type="InterPro" id="IPR011992">
    <property type="entry name" value="EF-hand-dom_pair"/>
</dbReference>
<sequence length="213" mass="24658">MFPNSGPPGQQQPIHYPNQSYGDARSQQTVHQPGYNPTWDSGSNSDSEVMLWFQAVDVDGSGRISAIELRQALTNANWSLFSEETCRLMIGLFDRDQNKSIDIQEFQQLWRYIQQWHQTFSRVDQNNSGYIEQVELQQAMASMGYNLSTPFIQILIARFDYLRQNKLTLDAFIMACVILQQLTETFKQKDVERRAEIRVNYDDFLQMALSGIP</sequence>
<evidence type="ECO:0000256" key="5">
    <source>
        <dbReference type="ARBA" id="ARBA00022837"/>
    </source>
</evidence>
<dbReference type="PANTHER" id="PTHR46212">
    <property type="entry name" value="PEFLIN"/>
    <property type="match status" value="1"/>
</dbReference>
<dbReference type="GO" id="GO:0005509">
    <property type="term" value="F:calcium ion binding"/>
    <property type="evidence" value="ECO:0007669"/>
    <property type="project" value="InterPro"/>
</dbReference>
<dbReference type="EMBL" id="JH432191">
    <property type="status" value="NOT_ANNOTATED_CDS"/>
    <property type="molecule type" value="Genomic_DNA"/>
</dbReference>
<dbReference type="GO" id="GO:0048306">
    <property type="term" value="F:calcium-dependent protein binding"/>
    <property type="evidence" value="ECO:0007669"/>
    <property type="project" value="UniProtKB-ARBA"/>
</dbReference>
<dbReference type="InterPro" id="IPR018247">
    <property type="entry name" value="EF_Hand_1_Ca_BS"/>
</dbReference>
<accession>T1JFX7</accession>
<dbReference type="HOGENOM" id="CLU_051357_1_1_1"/>
<evidence type="ECO:0000256" key="1">
    <source>
        <dbReference type="ARBA" id="ARBA00004496"/>
    </source>
</evidence>
<name>T1JFX7_STRMM</name>
<dbReference type="AlphaFoldDB" id="T1JFX7"/>
<keyword evidence="2" id="KW-0963">Cytoplasm</keyword>
<feature type="compositionally biased region" description="Polar residues" evidence="6">
    <location>
        <begin position="7"/>
        <end position="31"/>
    </location>
</feature>
<dbReference type="STRING" id="126957.T1JFX7"/>
<protein>
    <recommendedName>
        <fullName evidence="7">EF-hand domain-containing protein</fullName>
    </recommendedName>
</protein>
<dbReference type="Gene3D" id="1.10.238.10">
    <property type="entry name" value="EF-hand"/>
    <property type="match status" value="1"/>
</dbReference>
<comment type="subcellular location">
    <subcellularLocation>
        <location evidence="1">Cytoplasm</location>
    </subcellularLocation>
</comment>
<keyword evidence="5" id="KW-0106">Calcium</keyword>